<proteinExistence type="predicted"/>
<dbReference type="Proteomes" id="UP000198551">
    <property type="component" value="Unassembled WGS sequence"/>
</dbReference>
<dbReference type="RefSeq" id="WP_377468996.1">
    <property type="nucleotide sequence ID" value="NZ_JBHLYH010000045.1"/>
</dbReference>
<dbReference type="EMBL" id="FMCV01000002">
    <property type="protein sequence ID" value="SCE73161.1"/>
    <property type="molecule type" value="Genomic_DNA"/>
</dbReference>
<keyword evidence="1" id="KW-0472">Membrane</keyword>
<keyword evidence="1" id="KW-1133">Transmembrane helix</keyword>
<evidence type="ECO:0000256" key="1">
    <source>
        <dbReference type="SAM" id="Phobius"/>
    </source>
</evidence>
<keyword evidence="3" id="KW-1185">Reference proteome</keyword>
<keyword evidence="1" id="KW-0812">Transmembrane</keyword>
<dbReference type="AlphaFoldDB" id="A0A1C4UNE6"/>
<evidence type="ECO:0000313" key="2">
    <source>
        <dbReference type="EMBL" id="SCE73161.1"/>
    </source>
</evidence>
<accession>A0A1C4UNE6</accession>
<organism evidence="2 3">
    <name type="scientific">Micromonospora marina</name>
    <dbReference type="NCBI Taxonomy" id="307120"/>
    <lineage>
        <taxon>Bacteria</taxon>
        <taxon>Bacillati</taxon>
        <taxon>Actinomycetota</taxon>
        <taxon>Actinomycetes</taxon>
        <taxon>Micromonosporales</taxon>
        <taxon>Micromonosporaceae</taxon>
        <taxon>Micromonospora</taxon>
    </lineage>
</organism>
<name>A0A1C4UNE6_9ACTN</name>
<evidence type="ECO:0000313" key="3">
    <source>
        <dbReference type="Proteomes" id="UP000198551"/>
    </source>
</evidence>
<sequence>MPSESPRDDDARDLLASMTTLRRRARAARQAYWHPLLLFGVLIAAAAPLYVESAEPAPLRAGYA</sequence>
<reference evidence="3" key="1">
    <citation type="submission" date="2016-06" db="EMBL/GenBank/DDBJ databases">
        <authorList>
            <person name="Varghese N."/>
        </authorList>
    </citation>
    <scope>NUCLEOTIDE SEQUENCE [LARGE SCALE GENOMIC DNA]</scope>
    <source>
        <strain evidence="3">DSM 45555</strain>
    </source>
</reference>
<protein>
    <submittedName>
        <fullName evidence="2">Uncharacterized protein</fullName>
    </submittedName>
</protein>
<feature type="transmembrane region" description="Helical" evidence="1">
    <location>
        <begin position="31"/>
        <end position="51"/>
    </location>
</feature>
<gene>
    <name evidence="2" type="ORF">GA0070215_10244</name>
</gene>